<evidence type="ECO:0000256" key="1">
    <source>
        <dbReference type="SAM" id="Phobius"/>
    </source>
</evidence>
<feature type="transmembrane region" description="Helical" evidence="1">
    <location>
        <begin position="97"/>
        <end position="114"/>
    </location>
</feature>
<keyword evidence="1" id="KW-1133">Transmembrane helix</keyword>
<keyword evidence="1" id="KW-0812">Transmembrane</keyword>
<evidence type="ECO:0000313" key="2">
    <source>
        <dbReference type="EMBL" id="KKK62846.1"/>
    </source>
</evidence>
<comment type="caution">
    <text evidence="2">The sequence shown here is derived from an EMBL/GenBank/DDBJ whole genome shotgun (WGS) entry which is preliminary data.</text>
</comment>
<dbReference type="EMBL" id="LAZR01061800">
    <property type="protein sequence ID" value="KKK62846.1"/>
    <property type="molecule type" value="Genomic_DNA"/>
</dbReference>
<accession>A0A0F8ZSC9</accession>
<organism evidence="2">
    <name type="scientific">marine sediment metagenome</name>
    <dbReference type="NCBI Taxonomy" id="412755"/>
    <lineage>
        <taxon>unclassified sequences</taxon>
        <taxon>metagenomes</taxon>
        <taxon>ecological metagenomes</taxon>
    </lineage>
</organism>
<dbReference type="AlphaFoldDB" id="A0A0F8ZSC9"/>
<protein>
    <submittedName>
        <fullName evidence="2">Uncharacterized protein</fullName>
    </submittedName>
</protein>
<name>A0A0F8ZSC9_9ZZZZ</name>
<feature type="transmembrane region" description="Helical" evidence="1">
    <location>
        <begin position="30"/>
        <end position="50"/>
    </location>
</feature>
<feature type="transmembrane region" description="Helical" evidence="1">
    <location>
        <begin position="7"/>
        <end position="24"/>
    </location>
</feature>
<proteinExistence type="predicted"/>
<sequence length="127" mass="14593">MLRHASIDILAGVACMYLFVIRILDVSLQLPILFTLVLSTWVIYTIDHILDAYKLRESIIKERYNWHLKNLNVLIWFIAVSCILILLSVLFLLPPDIILFGVLAGVLVIIYFLLQGGLRAFVMKARH</sequence>
<reference evidence="2" key="1">
    <citation type="journal article" date="2015" name="Nature">
        <title>Complex archaea that bridge the gap between prokaryotes and eukaryotes.</title>
        <authorList>
            <person name="Spang A."/>
            <person name="Saw J.H."/>
            <person name="Jorgensen S.L."/>
            <person name="Zaremba-Niedzwiedzka K."/>
            <person name="Martijn J."/>
            <person name="Lind A.E."/>
            <person name="van Eijk R."/>
            <person name="Schleper C."/>
            <person name="Guy L."/>
            <person name="Ettema T.J."/>
        </authorList>
    </citation>
    <scope>NUCLEOTIDE SEQUENCE</scope>
</reference>
<keyword evidence="1" id="KW-0472">Membrane</keyword>
<feature type="transmembrane region" description="Helical" evidence="1">
    <location>
        <begin position="71"/>
        <end position="91"/>
    </location>
</feature>
<gene>
    <name evidence="2" type="ORF">LCGC14_3000260</name>
</gene>